<reference evidence="1 2" key="1">
    <citation type="journal article" date="2019" name="Sci. Rep.">
        <title>Orb-weaving spider Araneus ventricosus genome elucidates the spidroin gene catalogue.</title>
        <authorList>
            <person name="Kono N."/>
            <person name="Nakamura H."/>
            <person name="Ohtoshi R."/>
            <person name="Moran D.A.P."/>
            <person name="Shinohara A."/>
            <person name="Yoshida Y."/>
            <person name="Fujiwara M."/>
            <person name="Mori M."/>
            <person name="Tomita M."/>
            <person name="Arakawa K."/>
        </authorList>
    </citation>
    <scope>NUCLEOTIDE SEQUENCE [LARGE SCALE GENOMIC DNA]</scope>
</reference>
<name>A0A4Y2RTW9_ARAVE</name>
<dbReference type="PANTHER" id="PTHR33198">
    <property type="entry name" value="ANK_REP_REGION DOMAIN-CONTAINING PROTEIN-RELATED"/>
    <property type="match status" value="1"/>
</dbReference>
<organism evidence="1 2">
    <name type="scientific">Araneus ventricosus</name>
    <name type="common">Orbweaver spider</name>
    <name type="synonym">Epeira ventricosa</name>
    <dbReference type="NCBI Taxonomy" id="182803"/>
    <lineage>
        <taxon>Eukaryota</taxon>
        <taxon>Metazoa</taxon>
        <taxon>Ecdysozoa</taxon>
        <taxon>Arthropoda</taxon>
        <taxon>Chelicerata</taxon>
        <taxon>Arachnida</taxon>
        <taxon>Araneae</taxon>
        <taxon>Araneomorphae</taxon>
        <taxon>Entelegynae</taxon>
        <taxon>Araneoidea</taxon>
        <taxon>Araneidae</taxon>
        <taxon>Araneus</taxon>
    </lineage>
</organism>
<gene>
    <name evidence="1" type="ORF">AVEN_15221_1</name>
</gene>
<protein>
    <recommendedName>
        <fullName evidence="3">Retrotransposon gag domain-containing protein</fullName>
    </recommendedName>
</protein>
<evidence type="ECO:0008006" key="3">
    <source>
        <dbReference type="Google" id="ProtNLM"/>
    </source>
</evidence>
<evidence type="ECO:0000313" key="2">
    <source>
        <dbReference type="Proteomes" id="UP000499080"/>
    </source>
</evidence>
<keyword evidence="2" id="KW-1185">Reference proteome</keyword>
<accession>A0A4Y2RTW9</accession>
<proteinExistence type="predicted"/>
<sequence>MDSNLPTIPPFETGANPQEAWRHWRQDFEDYVEALRYGREPEKTKTALFRHVCGDELQKQFRSFGLKPDGALQQILDEFDNFFKDYQNEIYVAFQFLEMKQSREDKFSDYYSRLKSAVTECNYGNLADRMVCDKIVQGLLDKPLQKRLVRETARKVKALQVVVSDCKAAEHSKRTSPGNEW</sequence>
<dbReference type="EMBL" id="BGPR01018440">
    <property type="protein sequence ID" value="GBN79171.1"/>
    <property type="molecule type" value="Genomic_DNA"/>
</dbReference>
<comment type="caution">
    <text evidence="1">The sequence shown here is derived from an EMBL/GenBank/DDBJ whole genome shotgun (WGS) entry which is preliminary data.</text>
</comment>
<evidence type="ECO:0000313" key="1">
    <source>
        <dbReference type="EMBL" id="GBN79171.1"/>
    </source>
</evidence>
<dbReference type="Proteomes" id="UP000499080">
    <property type="component" value="Unassembled WGS sequence"/>
</dbReference>
<dbReference type="AlphaFoldDB" id="A0A4Y2RTW9"/>
<dbReference type="OrthoDB" id="6414002at2759"/>